<dbReference type="Proteomes" id="UP001153076">
    <property type="component" value="Unassembled WGS sequence"/>
</dbReference>
<name>A0A9Q1JI25_9CARY</name>
<organism evidence="1 2">
    <name type="scientific">Carnegiea gigantea</name>
    <dbReference type="NCBI Taxonomy" id="171969"/>
    <lineage>
        <taxon>Eukaryota</taxon>
        <taxon>Viridiplantae</taxon>
        <taxon>Streptophyta</taxon>
        <taxon>Embryophyta</taxon>
        <taxon>Tracheophyta</taxon>
        <taxon>Spermatophyta</taxon>
        <taxon>Magnoliopsida</taxon>
        <taxon>eudicotyledons</taxon>
        <taxon>Gunneridae</taxon>
        <taxon>Pentapetalae</taxon>
        <taxon>Caryophyllales</taxon>
        <taxon>Cactineae</taxon>
        <taxon>Cactaceae</taxon>
        <taxon>Cactoideae</taxon>
        <taxon>Echinocereeae</taxon>
        <taxon>Carnegiea</taxon>
    </lineage>
</organism>
<dbReference type="EMBL" id="JAKOGI010004523">
    <property type="protein sequence ID" value="KAJ8419733.1"/>
    <property type="molecule type" value="Genomic_DNA"/>
</dbReference>
<accession>A0A9Q1JI25</accession>
<gene>
    <name evidence="1" type="ORF">Cgig2_013408</name>
</gene>
<evidence type="ECO:0008006" key="3">
    <source>
        <dbReference type="Google" id="ProtNLM"/>
    </source>
</evidence>
<dbReference type="InterPro" id="IPR036691">
    <property type="entry name" value="Endo/exonu/phosph_ase_sf"/>
</dbReference>
<proteinExistence type="predicted"/>
<reference evidence="1" key="1">
    <citation type="submission" date="2022-04" db="EMBL/GenBank/DDBJ databases">
        <title>Carnegiea gigantea Genome sequencing and assembly v2.</title>
        <authorList>
            <person name="Copetti D."/>
            <person name="Sanderson M.J."/>
            <person name="Burquez A."/>
            <person name="Wojciechowski M.F."/>
        </authorList>
    </citation>
    <scope>NUCLEOTIDE SEQUENCE</scope>
    <source>
        <strain evidence="1">SGP5-SGP5p</strain>
        <tissue evidence="1">Aerial part</tissue>
    </source>
</reference>
<keyword evidence="2" id="KW-1185">Reference proteome</keyword>
<dbReference type="OrthoDB" id="1932741at2759"/>
<dbReference type="SUPFAM" id="SSF56219">
    <property type="entry name" value="DNase I-like"/>
    <property type="match status" value="1"/>
</dbReference>
<dbReference type="PANTHER" id="PTHR33710:SF64">
    <property type="entry name" value="ENDONUCLEASE_EXONUCLEASE_PHOSPHATASE DOMAIN-CONTAINING PROTEIN"/>
    <property type="match status" value="1"/>
</dbReference>
<dbReference type="AlphaFoldDB" id="A0A9Q1JI25"/>
<dbReference type="PANTHER" id="PTHR33710">
    <property type="entry name" value="BNAC02G09200D PROTEIN"/>
    <property type="match status" value="1"/>
</dbReference>
<sequence>MQLKCNLCEMFGHLGTECRKRKIAIKNGELCQQDNTLSAEKDKIWVLWKTSRYGVKKKFYLTIVYGYNKEELGRPLWHDLKAIKQQTLGPWHLIGDFNAVLNPHDRIGGDDIHDSEIKEFSECVNDCEIMEMRSSGNYFSWSNRGLNVADIFEFTQVDYMAEGLFDLTPLKLMFPHYPRVKTTFKYFDMWEKDPRIHNIVTEAMQHRPKGVKMYQLVHVLRAIRKPLKQLNNSRFKDIYQQLDVSKDIQTKIYQDQYDIQLQQQEMEAREKYLDILDSALKLMHQQSKLDWVNKGDQCSHLFFAQIKQRKQANYIYSINNAQGQCNEIVLPGTFRETTGDQKPCSTKHY</sequence>
<dbReference type="Gene3D" id="3.60.10.10">
    <property type="entry name" value="Endonuclease/exonuclease/phosphatase"/>
    <property type="match status" value="1"/>
</dbReference>
<comment type="caution">
    <text evidence="1">The sequence shown here is derived from an EMBL/GenBank/DDBJ whole genome shotgun (WGS) entry which is preliminary data.</text>
</comment>
<evidence type="ECO:0000313" key="2">
    <source>
        <dbReference type="Proteomes" id="UP001153076"/>
    </source>
</evidence>
<evidence type="ECO:0000313" key="1">
    <source>
        <dbReference type="EMBL" id="KAJ8419733.1"/>
    </source>
</evidence>
<protein>
    <recommendedName>
        <fullName evidence="3">Endonuclease/exonuclease/phosphatase domain-containing protein</fullName>
    </recommendedName>
</protein>